<evidence type="ECO:0008006" key="3">
    <source>
        <dbReference type="Google" id="ProtNLM"/>
    </source>
</evidence>
<name>E0UB26_GLOV7</name>
<protein>
    <recommendedName>
        <fullName evidence="3">Metallo-beta-lactamase domain-containing protein</fullName>
    </recommendedName>
</protein>
<dbReference type="OrthoDB" id="418728at2"/>
<dbReference type="eggNOG" id="COG2333">
    <property type="taxonomic scope" value="Bacteria"/>
</dbReference>
<keyword evidence="2" id="KW-1185">Reference proteome</keyword>
<dbReference type="RefSeq" id="WP_013324334.1">
    <property type="nucleotide sequence ID" value="NC_014501.1"/>
</dbReference>
<dbReference type="PANTHER" id="PTHR30619:SF1">
    <property type="entry name" value="RECOMBINATION PROTEIN 2"/>
    <property type="match status" value="1"/>
</dbReference>
<dbReference type="PANTHER" id="PTHR30619">
    <property type="entry name" value="DNA INTERNALIZATION/COMPETENCE PROTEIN COMEC/REC2"/>
    <property type="match status" value="1"/>
</dbReference>
<dbReference type="InterPro" id="IPR036866">
    <property type="entry name" value="RibonucZ/Hydroxyglut_hydro"/>
</dbReference>
<dbReference type="STRING" id="497965.Cyan7822_4355"/>
<dbReference type="InterPro" id="IPR052159">
    <property type="entry name" value="Competence_DNA_uptake"/>
</dbReference>
<evidence type="ECO:0000313" key="1">
    <source>
        <dbReference type="EMBL" id="ADN16271.1"/>
    </source>
</evidence>
<gene>
    <name evidence="1" type="ordered locus">Cyan7822_4355</name>
</gene>
<dbReference type="Gene3D" id="3.60.15.10">
    <property type="entry name" value="Ribonuclease Z/Hydroxyacylglutathione hydrolase-like"/>
    <property type="match status" value="1"/>
</dbReference>
<dbReference type="Proteomes" id="UP000008206">
    <property type="component" value="Chromosome"/>
</dbReference>
<accession>E0UB26</accession>
<proteinExistence type="predicted"/>
<dbReference type="KEGG" id="cyj:Cyan7822_4355"/>
<dbReference type="HOGENOM" id="CLU_069139_0_0_3"/>
<evidence type="ECO:0000313" key="2">
    <source>
        <dbReference type="Proteomes" id="UP000008206"/>
    </source>
</evidence>
<reference evidence="2" key="1">
    <citation type="journal article" date="2011" name="MBio">
        <title>Novel metabolic attributes of the genus Cyanothece, comprising a group of unicellular nitrogen-fixing Cyanobacteria.</title>
        <authorList>
            <person name="Bandyopadhyay A."/>
            <person name="Elvitigala T."/>
            <person name="Welsh E."/>
            <person name="Stockel J."/>
            <person name="Liberton M."/>
            <person name="Min H."/>
            <person name="Sherman L.A."/>
            <person name="Pakrasi H.B."/>
        </authorList>
    </citation>
    <scope>NUCLEOTIDE SEQUENCE [LARGE SCALE GENOMIC DNA]</scope>
    <source>
        <strain evidence="2">PCC 7822</strain>
    </source>
</reference>
<organism evidence="1 2">
    <name type="scientific">Gloeothece verrucosa (strain PCC 7822)</name>
    <name type="common">Cyanothece sp. (strain PCC 7822)</name>
    <dbReference type="NCBI Taxonomy" id="497965"/>
    <lineage>
        <taxon>Bacteria</taxon>
        <taxon>Bacillati</taxon>
        <taxon>Cyanobacteriota</taxon>
        <taxon>Cyanophyceae</taxon>
        <taxon>Oscillatoriophycideae</taxon>
        <taxon>Chroococcales</taxon>
        <taxon>Aphanothecaceae</taxon>
        <taxon>Gloeothece</taxon>
        <taxon>Gloeothece verrucosa</taxon>
    </lineage>
</organism>
<dbReference type="AlphaFoldDB" id="E0UB26"/>
<sequence>MNIKFFNVEHGFCATVDMDDSHTILIDCGYNFSKGFSPGMYLVKTHHTKVDCLILPAYSQHHLEGFSDLLTQFIDHFFTPKLIVANPSITSEELATTTLNDLGIANVLKVFAKEKQGKTAFQHTLNFDDLHLTFFWNNATETEDLDDLSLVTFLSYQDVKIIFPSDLTVSGWRRLLEYPEFVNQLKQVNFFVASTHGEAKGYCPEVFNYCHPQLIIISTNVDHPISEDTLKRYASHARGIEVGQANRQLLTTQQDGRINISRYLDRRIQITTEPLYSSKLSR</sequence>
<dbReference type="EMBL" id="CP002198">
    <property type="protein sequence ID" value="ADN16271.1"/>
    <property type="molecule type" value="Genomic_DNA"/>
</dbReference>
<dbReference type="SUPFAM" id="SSF56281">
    <property type="entry name" value="Metallo-hydrolase/oxidoreductase"/>
    <property type="match status" value="1"/>
</dbReference>